<accession>A0A9P1GCX4</accession>
<sequence>MAPKLPNHLASLLRHQPAASPVAASSAAKTSQDGKAARKKAARVKRRAKAKEDRAADRAERVEKKKQLQEVEVKADPPESTIAKKKKKLVPKKKRAAVAKREGEENKAPKPTGPKASAASAASPFDPAAAADEALLLDLEKKLGIAGDSKRRRKEEKQIFADLFEAEDLGIEQLPSSDEDETKAGLEALKDEDMVGLLDSILGGKTASKGPNKAKVSKKKSKAK</sequence>
<feature type="compositionally biased region" description="Basic residues" evidence="1">
    <location>
        <begin position="83"/>
        <end position="98"/>
    </location>
</feature>
<dbReference type="Proteomes" id="UP001152797">
    <property type="component" value="Unassembled WGS sequence"/>
</dbReference>
<feature type="compositionally biased region" description="Low complexity" evidence="1">
    <location>
        <begin position="109"/>
        <end position="125"/>
    </location>
</feature>
<dbReference type="EMBL" id="CAMXCT020003779">
    <property type="protein sequence ID" value="CAL1159537.1"/>
    <property type="molecule type" value="Genomic_DNA"/>
</dbReference>
<organism evidence="2">
    <name type="scientific">Cladocopium goreaui</name>
    <dbReference type="NCBI Taxonomy" id="2562237"/>
    <lineage>
        <taxon>Eukaryota</taxon>
        <taxon>Sar</taxon>
        <taxon>Alveolata</taxon>
        <taxon>Dinophyceae</taxon>
        <taxon>Suessiales</taxon>
        <taxon>Symbiodiniaceae</taxon>
        <taxon>Cladocopium</taxon>
    </lineage>
</organism>
<keyword evidence="4" id="KW-1185">Reference proteome</keyword>
<feature type="region of interest" description="Disordered" evidence="1">
    <location>
        <begin position="14"/>
        <end position="125"/>
    </location>
</feature>
<comment type="caution">
    <text evidence="2">The sequence shown here is derived from an EMBL/GenBank/DDBJ whole genome shotgun (WGS) entry which is preliminary data.</text>
</comment>
<evidence type="ECO:0000256" key="1">
    <source>
        <dbReference type="SAM" id="MobiDB-lite"/>
    </source>
</evidence>
<dbReference type="EMBL" id="CAMXCT030003779">
    <property type="protein sequence ID" value="CAL4793474.1"/>
    <property type="molecule type" value="Genomic_DNA"/>
</dbReference>
<evidence type="ECO:0000313" key="2">
    <source>
        <dbReference type="EMBL" id="CAI4006162.1"/>
    </source>
</evidence>
<feature type="compositionally biased region" description="Basic residues" evidence="1">
    <location>
        <begin position="37"/>
        <end position="49"/>
    </location>
</feature>
<dbReference type="AlphaFoldDB" id="A0A9P1GCX4"/>
<reference evidence="3" key="2">
    <citation type="submission" date="2024-04" db="EMBL/GenBank/DDBJ databases">
        <authorList>
            <person name="Chen Y."/>
            <person name="Shah S."/>
            <person name="Dougan E. K."/>
            <person name="Thang M."/>
            <person name="Chan C."/>
        </authorList>
    </citation>
    <scope>NUCLEOTIDE SEQUENCE [LARGE SCALE GENOMIC DNA]</scope>
</reference>
<gene>
    <name evidence="2" type="ORF">C1SCF055_LOCUS31826</name>
</gene>
<name>A0A9P1GCX4_9DINO</name>
<dbReference type="EMBL" id="CAMXCT010003779">
    <property type="protein sequence ID" value="CAI4006162.1"/>
    <property type="molecule type" value="Genomic_DNA"/>
</dbReference>
<feature type="compositionally biased region" description="Low complexity" evidence="1">
    <location>
        <begin position="17"/>
        <end position="28"/>
    </location>
</feature>
<feature type="compositionally biased region" description="Basic residues" evidence="1">
    <location>
        <begin position="215"/>
        <end position="224"/>
    </location>
</feature>
<protein>
    <submittedName>
        <fullName evidence="2">Uncharacterized protein</fullName>
    </submittedName>
</protein>
<feature type="region of interest" description="Disordered" evidence="1">
    <location>
        <begin position="202"/>
        <end position="224"/>
    </location>
</feature>
<reference evidence="2" key="1">
    <citation type="submission" date="2022-10" db="EMBL/GenBank/DDBJ databases">
        <authorList>
            <person name="Chen Y."/>
            <person name="Dougan E. K."/>
            <person name="Chan C."/>
            <person name="Rhodes N."/>
            <person name="Thang M."/>
        </authorList>
    </citation>
    <scope>NUCLEOTIDE SEQUENCE</scope>
</reference>
<proteinExistence type="predicted"/>
<evidence type="ECO:0000313" key="4">
    <source>
        <dbReference type="Proteomes" id="UP001152797"/>
    </source>
</evidence>
<feature type="compositionally biased region" description="Basic and acidic residues" evidence="1">
    <location>
        <begin position="50"/>
        <end position="77"/>
    </location>
</feature>
<evidence type="ECO:0000313" key="3">
    <source>
        <dbReference type="EMBL" id="CAL1159537.1"/>
    </source>
</evidence>
<feature type="compositionally biased region" description="Basic and acidic residues" evidence="1">
    <location>
        <begin position="99"/>
        <end position="108"/>
    </location>
</feature>